<dbReference type="Proteomes" id="UP000251402">
    <property type="component" value="Chromosome"/>
</dbReference>
<feature type="chain" id="PRO_5022698774" evidence="2">
    <location>
        <begin position="21"/>
        <end position="797"/>
    </location>
</feature>
<dbReference type="PANTHER" id="PTHR42852:SF13">
    <property type="entry name" value="PROTEIN DIPZ"/>
    <property type="match status" value="1"/>
</dbReference>
<feature type="domain" description="Thioredoxin" evidence="3">
    <location>
        <begin position="656"/>
        <end position="795"/>
    </location>
</feature>
<dbReference type="InterPro" id="IPR050553">
    <property type="entry name" value="Thioredoxin_ResA/DsbE_sf"/>
</dbReference>
<reference evidence="4" key="1">
    <citation type="submission" date="2019-08" db="EMBL/GenBank/DDBJ databases">
        <title>Comparative genome analysis confer to the adaptation heavy metal polluted environment.</title>
        <authorList>
            <person name="Li Y."/>
        </authorList>
    </citation>
    <scope>NUCLEOTIDE SEQUENCE [LARGE SCALE GENOMIC DNA]</scope>
    <source>
        <strain evidence="4">P1</strain>
    </source>
</reference>
<accession>A0A5C1HR99</accession>
<dbReference type="RefSeq" id="WP_112573287.1">
    <property type="nucleotide sequence ID" value="NZ_CP043450.1"/>
</dbReference>
<dbReference type="Gene3D" id="3.40.30.10">
    <property type="entry name" value="Glutaredoxin"/>
    <property type="match status" value="1"/>
</dbReference>
<dbReference type="EMBL" id="CP043450">
    <property type="protein sequence ID" value="QEM08472.1"/>
    <property type="molecule type" value="Genomic_DNA"/>
</dbReference>
<dbReference type="InterPro" id="IPR013766">
    <property type="entry name" value="Thioredoxin_domain"/>
</dbReference>
<keyword evidence="5" id="KW-1185">Reference proteome</keyword>
<evidence type="ECO:0000259" key="3">
    <source>
        <dbReference type="PROSITE" id="PS51352"/>
    </source>
</evidence>
<dbReference type="SUPFAM" id="SSF52833">
    <property type="entry name" value="Thioredoxin-like"/>
    <property type="match status" value="1"/>
</dbReference>
<feature type="signal peptide" evidence="2">
    <location>
        <begin position="1"/>
        <end position="20"/>
    </location>
</feature>
<dbReference type="CDD" id="cd02966">
    <property type="entry name" value="TlpA_like_family"/>
    <property type="match status" value="1"/>
</dbReference>
<dbReference type="Pfam" id="PF00578">
    <property type="entry name" value="AhpC-TSA"/>
    <property type="match status" value="1"/>
</dbReference>
<evidence type="ECO:0000256" key="1">
    <source>
        <dbReference type="ARBA" id="ARBA00023284"/>
    </source>
</evidence>
<dbReference type="GO" id="GO:0016209">
    <property type="term" value="F:antioxidant activity"/>
    <property type="evidence" value="ECO:0007669"/>
    <property type="project" value="InterPro"/>
</dbReference>
<evidence type="ECO:0000313" key="5">
    <source>
        <dbReference type="Proteomes" id="UP000251402"/>
    </source>
</evidence>
<dbReference type="KEGG" id="mrub:DEO27_000010"/>
<sequence length="797" mass="90605">MKKLNLLLILLFAGFSNIFAQSVTLEKGKEFEIEAHTVTNTADNQNDYKYTFWFKAGDRNGVNTIFDCKLVKVIYAEKFTKYSFANSILNTDTVRGFRLNTTTSLLPLALLHQPLKVTIGPHGEFLSVTGFDEAIQDAITRWVLKDDIANQLKDNSKYFPKDVIGSLFLPLPQQRIAYKSEWSSPNTRYKVTAINGALLYITTTGIKVPDSQGEDVSGNIVFNEVTGLTEQLQNSSPSKIEIAIDGKKQLLPVFYRRQTVRYGAEKHLPDTAWINMVVKTHTAFGKAFKSGTEMDSVKVQRYLKAHDDAFANDEYYAVIKLRLLQGSGDYIKYSHQLIKTPTRFIKDEESHLFNKFNSILDSSAQSAYEVARYMYKLPGFNGLIQQSYAQSFLTFDIDDMLKDDGFRKNMQEKNMSDEDARKMIAEENKKRLAGNSNARQLLELLHNDKDPLMQQKINALYLWEKAKSADDAGVLNKTASAFMNMDDAYMKQGNGGRYALLIYKLLINAKKEAAAKALLVKTIQNLERYTADTLNTNRFADQNILAYACYLQYTRARLTDSVKALQYLSKAAQYSPHNSKEKAYASFYDRVFLHSKEGYRDEFIERLFNNGDEQQALAIFADHINAEPVSLDEMQKIYQQHIPGKSFADFFKAKVLDSWQTAPVFTLKGLDGKDHALADFKNKWLVLDFWGTWCAPCRGEMPDINTFNQEIKDGKHNGITFMSIACRDNETNVKAYFEASKFNLPAAMADANIEKQYGISSYPSKVIISPDGKMLPLKFGDDWRAIVQRFNEVVPAN</sequence>
<protein>
    <submittedName>
        <fullName evidence="4">TlpA family protein disulfide reductase</fullName>
    </submittedName>
</protein>
<keyword evidence="2" id="KW-0732">Signal</keyword>
<dbReference type="OrthoDB" id="6399635at2"/>
<organism evidence="4 5">
    <name type="scientific">Mucilaginibacter rubeus</name>
    <dbReference type="NCBI Taxonomy" id="2027860"/>
    <lineage>
        <taxon>Bacteria</taxon>
        <taxon>Pseudomonadati</taxon>
        <taxon>Bacteroidota</taxon>
        <taxon>Sphingobacteriia</taxon>
        <taxon>Sphingobacteriales</taxon>
        <taxon>Sphingobacteriaceae</taxon>
        <taxon>Mucilaginibacter</taxon>
    </lineage>
</organism>
<evidence type="ECO:0000313" key="4">
    <source>
        <dbReference type="EMBL" id="QEM08472.1"/>
    </source>
</evidence>
<dbReference type="PROSITE" id="PS00194">
    <property type="entry name" value="THIOREDOXIN_1"/>
    <property type="match status" value="1"/>
</dbReference>
<dbReference type="InterPro" id="IPR017937">
    <property type="entry name" value="Thioredoxin_CS"/>
</dbReference>
<evidence type="ECO:0000256" key="2">
    <source>
        <dbReference type="SAM" id="SignalP"/>
    </source>
</evidence>
<dbReference type="PROSITE" id="PS51352">
    <property type="entry name" value="THIOREDOXIN_2"/>
    <property type="match status" value="1"/>
</dbReference>
<dbReference type="GO" id="GO:0016491">
    <property type="term" value="F:oxidoreductase activity"/>
    <property type="evidence" value="ECO:0007669"/>
    <property type="project" value="InterPro"/>
</dbReference>
<dbReference type="AlphaFoldDB" id="A0A5C1HR99"/>
<keyword evidence="1" id="KW-0676">Redox-active center</keyword>
<dbReference type="InterPro" id="IPR000866">
    <property type="entry name" value="AhpC/TSA"/>
</dbReference>
<gene>
    <name evidence="4" type="ORF">DEO27_000010</name>
</gene>
<proteinExistence type="predicted"/>
<name>A0A5C1HR99_9SPHI</name>
<dbReference type="InterPro" id="IPR036249">
    <property type="entry name" value="Thioredoxin-like_sf"/>
</dbReference>
<dbReference type="PANTHER" id="PTHR42852">
    <property type="entry name" value="THIOL:DISULFIDE INTERCHANGE PROTEIN DSBE"/>
    <property type="match status" value="1"/>
</dbReference>